<dbReference type="Gene3D" id="3.90.1150.10">
    <property type="entry name" value="Aspartate Aminotransferase, domain 1"/>
    <property type="match status" value="1"/>
</dbReference>
<dbReference type="InterPro" id="IPR015424">
    <property type="entry name" value="PyrdxlP-dep_Trfase"/>
</dbReference>
<evidence type="ECO:0000256" key="3">
    <source>
        <dbReference type="ARBA" id="ARBA00022793"/>
    </source>
</evidence>
<accession>A0A222DZ78</accession>
<dbReference type="InterPro" id="IPR002129">
    <property type="entry name" value="PyrdxlP-dep_de-COase"/>
</dbReference>
<dbReference type="RefSeq" id="WP_094033553.1">
    <property type="nucleotide sequence ID" value="NZ_CP022540.1"/>
</dbReference>
<keyword evidence="9" id="KW-1185">Reference proteome</keyword>
<dbReference type="Pfam" id="PF00282">
    <property type="entry name" value="Pyridoxal_deC"/>
    <property type="match status" value="1"/>
</dbReference>
<dbReference type="GO" id="GO:0033983">
    <property type="term" value="F:diaminobutyrate decarboxylase activity"/>
    <property type="evidence" value="ECO:0007669"/>
    <property type="project" value="UniProtKB-EC"/>
</dbReference>
<comment type="similarity">
    <text evidence="2 7">Belongs to the group II decarboxylase family.</text>
</comment>
<dbReference type="KEGG" id="aht:ANTHELSMS3_00565"/>
<dbReference type="EC" id="4.1.1.86" evidence="8"/>
<evidence type="ECO:0000256" key="6">
    <source>
        <dbReference type="PIRSR" id="PIRSR602129-50"/>
    </source>
</evidence>
<dbReference type="GO" id="GO:0019752">
    <property type="term" value="P:carboxylic acid metabolic process"/>
    <property type="evidence" value="ECO:0007669"/>
    <property type="project" value="InterPro"/>
</dbReference>
<evidence type="ECO:0000256" key="5">
    <source>
        <dbReference type="ARBA" id="ARBA00023239"/>
    </source>
</evidence>
<name>A0A222DZ78_9RHOB</name>
<feature type="modified residue" description="N6-(pyridoxal phosphate)lysine" evidence="6">
    <location>
        <position position="280"/>
    </location>
</feature>
<dbReference type="EMBL" id="CP022540">
    <property type="protein sequence ID" value="ASP19285.1"/>
    <property type="molecule type" value="Genomic_DNA"/>
</dbReference>
<dbReference type="InterPro" id="IPR015421">
    <property type="entry name" value="PyrdxlP-dep_Trfase_major"/>
</dbReference>
<evidence type="ECO:0000256" key="7">
    <source>
        <dbReference type="RuleBase" id="RU000382"/>
    </source>
</evidence>
<dbReference type="InterPro" id="IPR015422">
    <property type="entry name" value="PyrdxlP-dep_Trfase_small"/>
</dbReference>
<protein>
    <submittedName>
        <fullName evidence="8">L-2,4-diaminobutyrate decarboxylase</fullName>
        <ecNumber evidence="8">4.1.1.86</ecNumber>
    </submittedName>
</protein>
<evidence type="ECO:0000313" key="8">
    <source>
        <dbReference type="EMBL" id="ASP19285.1"/>
    </source>
</evidence>
<dbReference type="Gene3D" id="3.40.640.10">
    <property type="entry name" value="Type I PLP-dependent aspartate aminotransferase-like (Major domain)"/>
    <property type="match status" value="1"/>
</dbReference>
<dbReference type="SUPFAM" id="SSF53383">
    <property type="entry name" value="PLP-dependent transferases"/>
    <property type="match status" value="1"/>
</dbReference>
<comment type="cofactor">
    <cofactor evidence="1 6 7">
        <name>pyridoxal 5'-phosphate</name>
        <dbReference type="ChEBI" id="CHEBI:597326"/>
    </cofactor>
</comment>
<proteinExistence type="inferred from homology"/>
<dbReference type="PANTHER" id="PTHR11999">
    <property type="entry name" value="GROUP II PYRIDOXAL-5-PHOSPHATE DECARBOXYLASE"/>
    <property type="match status" value="1"/>
</dbReference>
<evidence type="ECO:0000256" key="4">
    <source>
        <dbReference type="ARBA" id="ARBA00022898"/>
    </source>
</evidence>
<dbReference type="PANTHER" id="PTHR11999:SF70">
    <property type="entry name" value="MIP05841P"/>
    <property type="match status" value="1"/>
</dbReference>
<dbReference type="InterPro" id="IPR010977">
    <property type="entry name" value="Aromatic_deC"/>
</dbReference>
<keyword evidence="3" id="KW-0210">Decarboxylase</keyword>
<reference evidence="8 9" key="1">
    <citation type="submission" date="2017-07" db="EMBL/GenBank/DDBJ databases">
        <title>Genome Sequence of Antarctobacter heliothermus Strain SMS3 Isolated from a culture of the Diatom Skeletonema marinoi.</title>
        <authorList>
            <person name="Topel M."/>
            <person name="Pinder M.I.M."/>
            <person name="Johansson O.N."/>
            <person name="Kourtchenko O."/>
            <person name="Godhe A."/>
            <person name="Clarke A.K."/>
        </authorList>
    </citation>
    <scope>NUCLEOTIDE SEQUENCE [LARGE SCALE GENOMIC DNA]</scope>
    <source>
        <strain evidence="8 9">SMS3</strain>
    </source>
</reference>
<dbReference type="Proteomes" id="UP000203589">
    <property type="component" value="Chromosome"/>
</dbReference>
<evidence type="ECO:0000313" key="9">
    <source>
        <dbReference type="Proteomes" id="UP000203589"/>
    </source>
</evidence>
<keyword evidence="4 6" id="KW-0663">Pyridoxal phosphate</keyword>
<dbReference type="AlphaFoldDB" id="A0A222DZ78"/>
<keyword evidence="5 7" id="KW-0456">Lyase</keyword>
<evidence type="ECO:0000256" key="2">
    <source>
        <dbReference type="ARBA" id="ARBA00009533"/>
    </source>
</evidence>
<organism evidence="8 9">
    <name type="scientific">Antarctobacter heliothermus</name>
    <dbReference type="NCBI Taxonomy" id="74033"/>
    <lineage>
        <taxon>Bacteria</taxon>
        <taxon>Pseudomonadati</taxon>
        <taxon>Pseudomonadota</taxon>
        <taxon>Alphaproteobacteria</taxon>
        <taxon>Rhodobacterales</taxon>
        <taxon>Roseobacteraceae</taxon>
        <taxon>Antarctobacter</taxon>
    </lineage>
</organism>
<sequence length="444" mass="46976">MKDPFPFDPAATDQILEWTARRIADGPDPKHGAQAFAALEPILGGSITADGIGGDAAFDLFTNTIVPSTRPFGHPTSLSFVASAPSRAALSFDAALGAAGIFAGNWDGGAGAIHAENQALRWIADLASWGDSAGGVFVAGGTLGNLSALHAAREWHRRIHGRRDRRAILCSSEAHSSIAAVARIMDVEVILVPADALGRMSGEAAKAHLDDHVFAIVANGGATNCGAVDDIAGLADLAAAHGLWLHVDGAYGGAALADPVIRPAFEGIEKADSLIVDPHKWLFAPYDSCALIYRDAGHGAAAHGQQAVYLDTVDKTHWNPSDYALHLTRRARGLPLWYALATHGTRAYTQAIAATREVAEEIAQGIAAIEGLDLLLGPQLTVILFRPKDMSEDAMIAWAEGHRRSGALLCLPTRWRGEMVFRLCIVNPQTDPDAVLETLKTLMP</sequence>
<dbReference type="GO" id="GO:0030170">
    <property type="term" value="F:pyridoxal phosphate binding"/>
    <property type="evidence" value="ECO:0007669"/>
    <property type="project" value="InterPro"/>
</dbReference>
<evidence type="ECO:0000256" key="1">
    <source>
        <dbReference type="ARBA" id="ARBA00001933"/>
    </source>
</evidence>
<gene>
    <name evidence="8" type="ORF">ANTHELSMS3_00565</name>
</gene>
<dbReference type="OrthoDB" id="9803665at2"/>